<protein>
    <submittedName>
        <fullName evidence="1">Uncharacterized protein</fullName>
    </submittedName>
</protein>
<dbReference type="KEGG" id="ypm:YP_3983"/>
<proteinExistence type="predicted"/>
<accession>A0A0H2W918</accession>
<dbReference type="Proteomes" id="UP000001019">
    <property type="component" value="Chromosome"/>
</dbReference>
<evidence type="ECO:0000313" key="2">
    <source>
        <dbReference type="Proteomes" id="UP000001019"/>
    </source>
</evidence>
<reference evidence="2" key="1">
    <citation type="journal article" date="2004" name="DNA Res.">
        <title>Complete genome sequence of Yersinia pestis strain 91001, an isolate avirulent to humans.</title>
        <authorList>
            <person name="Song Y."/>
            <person name="Tong Z."/>
            <person name="Wang J."/>
            <person name="Wang L."/>
            <person name="Guo Z."/>
            <person name="Han Y."/>
            <person name="Zhang J."/>
            <person name="Pei D."/>
            <person name="Zhou D."/>
            <person name="Qin H."/>
            <person name="Pang X."/>
            <person name="Han Y."/>
            <person name="Zhai J."/>
            <person name="Li M."/>
            <person name="Cui B."/>
            <person name="Qi Z."/>
            <person name="Jin L."/>
            <person name="Dai R."/>
            <person name="Chen F."/>
            <person name="Li S."/>
            <person name="Ye C."/>
            <person name="Du Z."/>
            <person name="Lin W."/>
            <person name="Wang J."/>
            <person name="Yu J."/>
            <person name="Yang H."/>
            <person name="Wang J."/>
            <person name="Huang P."/>
            <person name="Yang R."/>
        </authorList>
    </citation>
    <scope>NUCLEOTIDE SEQUENCE [LARGE SCALE GENOMIC DNA]</scope>
    <source>
        <strain evidence="2">91001 / Biovar Mediaevalis</strain>
    </source>
</reference>
<dbReference type="EnsemblBacteria" id="AAS64123">
    <property type="protein sequence ID" value="AAS64123"/>
    <property type="gene ID" value="YP_3983"/>
</dbReference>
<dbReference type="AlphaFoldDB" id="A0A0H2W918"/>
<organism evidence="1 2">
    <name type="scientific">Yersinia pestis</name>
    <dbReference type="NCBI Taxonomy" id="632"/>
    <lineage>
        <taxon>Bacteria</taxon>
        <taxon>Pseudomonadati</taxon>
        <taxon>Pseudomonadota</taxon>
        <taxon>Gammaproteobacteria</taxon>
        <taxon>Enterobacterales</taxon>
        <taxon>Yersiniaceae</taxon>
        <taxon>Yersinia</taxon>
    </lineage>
</organism>
<name>A0A0H2W918_YERPE</name>
<gene>
    <name evidence="1" type="ordered locus">YP_3983</name>
</gene>
<dbReference type="EMBL" id="AE017042">
    <property type="protein sequence ID" value="AAS64123.1"/>
    <property type="molecule type" value="Genomic_DNA"/>
</dbReference>
<sequence length="58" mass="6479">MLQSGLIYGSMRGKMGLNFTIPNRVSPVSRPPQNRHERVAYLCLNSDHPPLSQATPML</sequence>
<evidence type="ECO:0000313" key="1">
    <source>
        <dbReference type="EMBL" id="AAS64123.1"/>
    </source>
</evidence>
<dbReference type="HOGENOM" id="CLU_211131_0_0_6"/>